<keyword evidence="2" id="KW-1185">Reference proteome</keyword>
<dbReference type="EMBL" id="JAHQIW010007444">
    <property type="protein sequence ID" value="KAJ1374301.1"/>
    <property type="molecule type" value="Genomic_DNA"/>
</dbReference>
<dbReference type="Proteomes" id="UP001196413">
    <property type="component" value="Unassembled WGS sequence"/>
</dbReference>
<organism evidence="1 2">
    <name type="scientific">Parelaphostrongylus tenuis</name>
    <name type="common">Meningeal worm</name>
    <dbReference type="NCBI Taxonomy" id="148309"/>
    <lineage>
        <taxon>Eukaryota</taxon>
        <taxon>Metazoa</taxon>
        <taxon>Ecdysozoa</taxon>
        <taxon>Nematoda</taxon>
        <taxon>Chromadorea</taxon>
        <taxon>Rhabditida</taxon>
        <taxon>Rhabditina</taxon>
        <taxon>Rhabditomorpha</taxon>
        <taxon>Strongyloidea</taxon>
        <taxon>Metastrongylidae</taxon>
        <taxon>Parelaphostrongylus</taxon>
    </lineage>
</organism>
<comment type="caution">
    <text evidence="1">The sequence shown here is derived from an EMBL/GenBank/DDBJ whole genome shotgun (WGS) entry which is preliminary data.</text>
</comment>
<accession>A0AAD5WLM2</accession>
<reference evidence="1" key="1">
    <citation type="submission" date="2021-06" db="EMBL/GenBank/DDBJ databases">
        <title>Parelaphostrongylus tenuis whole genome reference sequence.</title>
        <authorList>
            <person name="Garwood T.J."/>
            <person name="Larsen P.A."/>
            <person name="Fountain-Jones N.M."/>
            <person name="Garbe J.R."/>
            <person name="Macchietto M.G."/>
            <person name="Kania S.A."/>
            <person name="Gerhold R.W."/>
            <person name="Richards J.E."/>
            <person name="Wolf T.M."/>
        </authorList>
    </citation>
    <scope>NUCLEOTIDE SEQUENCE</scope>
    <source>
        <strain evidence="1">MNPRO001-30</strain>
        <tissue evidence="1">Meninges</tissue>
    </source>
</reference>
<sequence>MANLAETAQTVPSPTILTREALSGDVLIYEVSFQEDPTRTTTKAKTTTRTN</sequence>
<proteinExistence type="predicted"/>
<dbReference type="AlphaFoldDB" id="A0AAD5WLM2"/>
<protein>
    <submittedName>
        <fullName evidence="1">Uncharacterized protein</fullName>
    </submittedName>
</protein>
<evidence type="ECO:0000313" key="2">
    <source>
        <dbReference type="Proteomes" id="UP001196413"/>
    </source>
</evidence>
<name>A0AAD5WLM2_PARTN</name>
<gene>
    <name evidence="1" type="ORF">KIN20_036963</name>
</gene>
<evidence type="ECO:0000313" key="1">
    <source>
        <dbReference type="EMBL" id="KAJ1374301.1"/>
    </source>
</evidence>